<dbReference type="RefSeq" id="WP_008219899.1">
    <property type="nucleotide sequence ID" value="NZ_BAFK01000005.1"/>
</dbReference>
<dbReference type="OrthoDB" id="5406098at2"/>
<dbReference type="SMART" id="SM00028">
    <property type="entry name" value="TPR"/>
    <property type="match status" value="3"/>
</dbReference>
<keyword evidence="1" id="KW-1133">Transmembrane helix</keyword>
<gene>
    <name evidence="2" type="ORF">RNAN_1295</name>
</gene>
<keyword evidence="3" id="KW-1185">Reference proteome</keyword>
<dbReference type="Gene3D" id="1.25.40.10">
    <property type="entry name" value="Tetratricopeptide repeat domain"/>
    <property type="match status" value="2"/>
</dbReference>
<name>I1DW95_9GAMM</name>
<protein>
    <recommendedName>
        <fullName evidence="4">MSHA biogenesis protein MshN</fullName>
    </recommendedName>
</protein>
<reference evidence="2 3" key="1">
    <citation type="journal article" date="2012" name="J. Bacteriol.">
        <title>Genome Sequence of the Protease-Producing Bacterium Rheinheimera nanhaiensis E407-8T, Isolated from Deep-Sea Sediment of the South China Sea.</title>
        <authorList>
            <person name="Zhang X.-Y."/>
            <person name="Zhang Y.-J."/>
            <person name="Qin Q.-L."/>
            <person name="Xie B.-B."/>
            <person name="Chen X.-L."/>
            <person name="Zhou B.-C."/>
            <person name="Zhang Y.-Z."/>
        </authorList>
    </citation>
    <scope>NUCLEOTIDE SEQUENCE [LARGE SCALE GENOMIC DNA]</scope>
    <source>
        <strain evidence="2 3">E407-8</strain>
    </source>
</reference>
<evidence type="ECO:0000313" key="3">
    <source>
        <dbReference type="Proteomes" id="UP000004374"/>
    </source>
</evidence>
<organism evidence="2 3">
    <name type="scientific">Rheinheimera nanhaiensis E407-8</name>
    <dbReference type="NCBI Taxonomy" id="562729"/>
    <lineage>
        <taxon>Bacteria</taxon>
        <taxon>Pseudomonadati</taxon>
        <taxon>Pseudomonadota</taxon>
        <taxon>Gammaproteobacteria</taxon>
        <taxon>Chromatiales</taxon>
        <taxon>Chromatiaceae</taxon>
        <taxon>Rheinheimera</taxon>
    </lineage>
</organism>
<feature type="transmembrane region" description="Helical" evidence="1">
    <location>
        <begin position="38"/>
        <end position="59"/>
    </location>
</feature>
<evidence type="ECO:0000256" key="1">
    <source>
        <dbReference type="SAM" id="Phobius"/>
    </source>
</evidence>
<comment type="caution">
    <text evidence="2">The sequence shown here is derived from an EMBL/GenBank/DDBJ whole genome shotgun (WGS) entry which is preliminary data.</text>
</comment>
<keyword evidence="1" id="KW-0812">Transmembrane</keyword>
<dbReference type="InterPro" id="IPR019734">
    <property type="entry name" value="TPR_rpt"/>
</dbReference>
<evidence type="ECO:0008006" key="4">
    <source>
        <dbReference type="Google" id="ProtNLM"/>
    </source>
</evidence>
<dbReference type="Proteomes" id="UP000004374">
    <property type="component" value="Unassembled WGS sequence"/>
</dbReference>
<proteinExistence type="predicted"/>
<dbReference type="SUPFAM" id="SSF81901">
    <property type="entry name" value="HCP-like"/>
    <property type="match status" value="1"/>
</dbReference>
<sequence>MSVLNKMLRDLEQRGQVPTSGKVSGTIAYADADSARPLWLNLLLLLSAALLCFAVYAILTRPAESLLTATTSPEAVADSAPQQAAVILPENTNEQADIAATTLPMPQKVEQVTEQKPEPAAASSEDTAVIAAATPTERTETEQAVIPAGQSAVPKRPVQPALAVERAPLSTAQRQQQLTQQAIAAEQSGKLTQALAYWQQLQQLNHTEATAYLAQARLLSLMGQASQATTVLQQAQQNGVVDASVQLLLAQQAAALGQWQQVDRLLPEQFLLPANTEYYGLKATALQQLAQPAAALHWFSQLIVAQPQQARWWLGAAIAHDALGNTAQARLHYQQALQWGDSLSSASRQYIQQRLTATE</sequence>
<evidence type="ECO:0000313" key="2">
    <source>
        <dbReference type="EMBL" id="GAB58323.1"/>
    </source>
</evidence>
<dbReference type="AlphaFoldDB" id="I1DW95"/>
<keyword evidence="1" id="KW-0472">Membrane</keyword>
<dbReference type="InterPro" id="IPR011990">
    <property type="entry name" value="TPR-like_helical_dom_sf"/>
</dbReference>
<dbReference type="STRING" id="562729.RNAN_1295"/>
<dbReference type="EMBL" id="BAFK01000005">
    <property type="protein sequence ID" value="GAB58323.1"/>
    <property type="molecule type" value="Genomic_DNA"/>
</dbReference>
<accession>I1DW95</accession>